<dbReference type="Gene3D" id="1.20.120.1080">
    <property type="match status" value="1"/>
</dbReference>
<dbReference type="Proteomes" id="UP000582659">
    <property type="component" value="Unassembled WGS sequence"/>
</dbReference>
<dbReference type="SMART" id="SM00490">
    <property type="entry name" value="HELICc"/>
    <property type="match status" value="1"/>
</dbReference>
<dbReference type="eggNOG" id="KOG0922">
    <property type="taxonomic scope" value="Eukaryota"/>
</dbReference>
<dbReference type="Pfam" id="PF07717">
    <property type="entry name" value="OB_NTP_bind"/>
    <property type="match status" value="1"/>
</dbReference>
<evidence type="ECO:0000256" key="4">
    <source>
        <dbReference type="ARBA" id="ARBA00022801"/>
    </source>
</evidence>
<feature type="domain" description="Helicase ATP-binding" evidence="8">
    <location>
        <begin position="60"/>
        <end position="224"/>
    </location>
</feature>
<dbReference type="AlphaFoldDB" id="A0A1I7SWT5"/>
<evidence type="ECO:0000256" key="2">
    <source>
        <dbReference type="ARBA" id="ARBA00012552"/>
    </source>
</evidence>
<protein>
    <recommendedName>
        <fullName evidence="2">RNA helicase</fullName>
        <ecNumber evidence="2">3.6.4.13</ecNumber>
    </recommendedName>
</protein>
<dbReference type="SUPFAM" id="SSF52540">
    <property type="entry name" value="P-loop containing nucleoside triphosphate hydrolases"/>
    <property type="match status" value="1"/>
</dbReference>
<name>A0A1I7SWT5_BURXY</name>
<evidence type="ECO:0000256" key="1">
    <source>
        <dbReference type="ARBA" id="ARBA00008792"/>
    </source>
</evidence>
<dbReference type="GO" id="GO:0016787">
    <property type="term" value="F:hydrolase activity"/>
    <property type="evidence" value="ECO:0007669"/>
    <property type="project" value="UniProtKB-KW"/>
</dbReference>
<dbReference type="WBParaSite" id="BXY_1751700.1">
    <property type="protein sequence ID" value="BXY_1751700.1"/>
    <property type="gene ID" value="BXY_1751700"/>
</dbReference>
<dbReference type="PANTHER" id="PTHR18934">
    <property type="entry name" value="ATP-DEPENDENT RNA HELICASE"/>
    <property type="match status" value="1"/>
</dbReference>
<dbReference type="PROSITE" id="PS51194">
    <property type="entry name" value="HELICASE_CTER"/>
    <property type="match status" value="1"/>
</dbReference>
<proteinExistence type="inferred from homology"/>
<comment type="similarity">
    <text evidence="1">Belongs to the DEAD box helicase family. DEAH subfamily.</text>
</comment>
<evidence type="ECO:0000313" key="12">
    <source>
        <dbReference type="Proteomes" id="UP000659654"/>
    </source>
</evidence>
<evidence type="ECO:0000313" key="10">
    <source>
        <dbReference type="EMBL" id="CAD5216592.1"/>
    </source>
</evidence>
<evidence type="ECO:0000256" key="6">
    <source>
        <dbReference type="ARBA" id="ARBA00022840"/>
    </source>
</evidence>
<keyword evidence="5" id="KW-0347">Helicase</keyword>
<evidence type="ECO:0000313" key="13">
    <source>
        <dbReference type="WBParaSite" id="BXY_1751700.1"/>
    </source>
</evidence>
<dbReference type="Pfam" id="PF00271">
    <property type="entry name" value="Helicase_C"/>
    <property type="match status" value="1"/>
</dbReference>
<dbReference type="GO" id="GO:0005524">
    <property type="term" value="F:ATP binding"/>
    <property type="evidence" value="ECO:0007669"/>
    <property type="project" value="UniProtKB-KW"/>
</dbReference>
<keyword evidence="3" id="KW-0547">Nucleotide-binding</keyword>
<accession>A0A1I7SWT5</accession>
<dbReference type="InterPro" id="IPR048333">
    <property type="entry name" value="HA2_WH"/>
</dbReference>
<evidence type="ECO:0000313" key="11">
    <source>
        <dbReference type="Proteomes" id="UP000095284"/>
    </source>
</evidence>
<dbReference type="SMART" id="SM00847">
    <property type="entry name" value="HA2"/>
    <property type="match status" value="1"/>
</dbReference>
<organism evidence="11 13">
    <name type="scientific">Bursaphelenchus xylophilus</name>
    <name type="common">Pinewood nematode worm</name>
    <name type="synonym">Aphelenchoides xylophilus</name>
    <dbReference type="NCBI Taxonomy" id="6326"/>
    <lineage>
        <taxon>Eukaryota</taxon>
        <taxon>Metazoa</taxon>
        <taxon>Ecdysozoa</taxon>
        <taxon>Nematoda</taxon>
        <taxon>Chromadorea</taxon>
        <taxon>Rhabditida</taxon>
        <taxon>Tylenchina</taxon>
        <taxon>Tylenchomorpha</taxon>
        <taxon>Aphelenchoidea</taxon>
        <taxon>Aphelenchoididae</taxon>
        <taxon>Bursaphelenchus</taxon>
    </lineage>
</organism>
<dbReference type="InterPro" id="IPR014001">
    <property type="entry name" value="Helicase_ATP-bd"/>
</dbReference>
<dbReference type="InterPro" id="IPR011545">
    <property type="entry name" value="DEAD/DEAH_box_helicase_dom"/>
</dbReference>
<dbReference type="EMBL" id="CAJFDI010000002">
    <property type="protein sequence ID" value="CAD5216592.1"/>
    <property type="molecule type" value="Genomic_DNA"/>
</dbReference>
<dbReference type="EMBL" id="CAJFCV020000002">
    <property type="protein sequence ID" value="CAG9099901.1"/>
    <property type="molecule type" value="Genomic_DNA"/>
</dbReference>
<comment type="catalytic activity">
    <reaction evidence="7">
        <text>ATP + H2O = ADP + phosphate + H(+)</text>
        <dbReference type="Rhea" id="RHEA:13065"/>
        <dbReference type="ChEBI" id="CHEBI:15377"/>
        <dbReference type="ChEBI" id="CHEBI:15378"/>
        <dbReference type="ChEBI" id="CHEBI:30616"/>
        <dbReference type="ChEBI" id="CHEBI:43474"/>
        <dbReference type="ChEBI" id="CHEBI:456216"/>
        <dbReference type="EC" id="3.6.4.13"/>
    </reaction>
</comment>
<dbReference type="InterPro" id="IPR007502">
    <property type="entry name" value="Helicase-assoc_dom"/>
</dbReference>
<dbReference type="GO" id="GO:0003724">
    <property type="term" value="F:RNA helicase activity"/>
    <property type="evidence" value="ECO:0007669"/>
    <property type="project" value="UniProtKB-EC"/>
</dbReference>
<dbReference type="SMART" id="SM00487">
    <property type="entry name" value="DEXDc"/>
    <property type="match status" value="1"/>
</dbReference>
<dbReference type="FunFam" id="3.40.50.300:FF:000145">
    <property type="entry name" value="probable ATP-dependent RNA helicase DHX40"/>
    <property type="match status" value="1"/>
</dbReference>
<dbReference type="Proteomes" id="UP000095284">
    <property type="component" value="Unplaced"/>
</dbReference>
<dbReference type="SMR" id="A0A1I7SWT5"/>
<dbReference type="Gene3D" id="3.40.50.300">
    <property type="entry name" value="P-loop containing nucleotide triphosphate hydrolases"/>
    <property type="match status" value="2"/>
</dbReference>
<dbReference type="PANTHER" id="PTHR18934:SF136">
    <property type="entry name" value="ATP-DEPENDENT RNA HELICASE DHX35-RELATED"/>
    <property type="match status" value="1"/>
</dbReference>
<keyword evidence="4" id="KW-0378">Hydrolase</keyword>
<evidence type="ECO:0000259" key="8">
    <source>
        <dbReference type="PROSITE" id="PS51192"/>
    </source>
</evidence>
<dbReference type="Pfam" id="PF00270">
    <property type="entry name" value="DEAD"/>
    <property type="match status" value="1"/>
</dbReference>
<dbReference type="GO" id="GO:0003723">
    <property type="term" value="F:RNA binding"/>
    <property type="evidence" value="ECO:0007669"/>
    <property type="project" value="TreeGrafter"/>
</dbReference>
<dbReference type="EC" id="3.6.4.13" evidence="2"/>
<feature type="domain" description="Helicase C-terminal" evidence="9">
    <location>
        <begin position="256"/>
        <end position="430"/>
    </location>
</feature>
<gene>
    <name evidence="10" type="ORF">BXYJ_LOCUS4612</name>
</gene>
<evidence type="ECO:0000256" key="5">
    <source>
        <dbReference type="ARBA" id="ARBA00022806"/>
    </source>
</evidence>
<evidence type="ECO:0000259" key="9">
    <source>
        <dbReference type="PROSITE" id="PS51194"/>
    </source>
</evidence>
<reference evidence="10" key="2">
    <citation type="submission" date="2020-09" db="EMBL/GenBank/DDBJ databases">
        <authorList>
            <person name="Kikuchi T."/>
        </authorList>
    </citation>
    <scope>NUCLEOTIDE SEQUENCE</scope>
    <source>
        <strain evidence="10">Ka4C1</strain>
    </source>
</reference>
<dbReference type="GO" id="GO:0071013">
    <property type="term" value="C:catalytic step 2 spliceosome"/>
    <property type="evidence" value="ECO:0007669"/>
    <property type="project" value="TreeGrafter"/>
</dbReference>
<dbReference type="PROSITE" id="PS51192">
    <property type="entry name" value="HELICASE_ATP_BIND_1"/>
    <property type="match status" value="1"/>
</dbReference>
<dbReference type="InterPro" id="IPR027417">
    <property type="entry name" value="P-loop_NTPase"/>
</dbReference>
<evidence type="ECO:0000256" key="3">
    <source>
        <dbReference type="ARBA" id="ARBA00022741"/>
    </source>
</evidence>
<reference evidence="13" key="1">
    <citation type="submission" date="2016-11" db="UniProtKB">
        <authorList>
            <consortium name="WormBaseParasite"/>
        </authorList>
    </citation>
    <scope>IDENTIFICATION</scope>
</reference>
<dbReference type="Proteomes" id="UP000659654">
    <property type="component" value="Unassembled WGS sequence"/>
</dbReference>
<dbReference type="CDD" id="cd18791">
    <property type="entry name" value="SF2_C_RHA"/>
    <property type="match status" value="1"/>
</dbReference>
<keyword evidence="12" id="KW-1185">Reference proteome</keyword>
<sequence>MSARFVRPSYDDDTDPNLALEQRSGGNETTDFVFQNPSLAMSISLTRKKLPITKYKTQILYLCERFRTVIIVGETGSGKSTQVPQFLAENGWAQNGQQIAITQPRRVAAVTLATRVAAEMHCSIGDKVGYVLRFNEVMSENTQVKFMTDGILLREFQTDPLLTKYSIVIVDESHERTITTDLLLGLLKRVLSVRLDLKLVVMSATMDAEVFKDFFETNDSEDRSLDTAQIVSVEGRMYPVSVLYSKVPCPDYIKAAVDAAIFIHKTEKYGDILVFLTGQDEVERAVSMLIDASKNLKQYGQLRVMPLYSGLTQRQQVAVFDSAAYGTRKVIVSTNVAETSVTIPGVCYVIDCGLVKLRVYNPDNGVETLQTVKISKSSAKQRAGRAGRIHAGKCYRLYPEEEYQKMLPSQVPEMQRTDLSQVILTLKSLGINNLLKFELPSRPPSQLVIQALHSLFALGAIDEEGMLVNPLGHTMSSFPLPPMHVKVLMSSATYECSQEMAAILAMMQIQNVFIPGDNRHMAEVTKRKFAVEEGDHLTMLNVYTCFIENGKSSKWCRDHYVNYKGLCSAHNICEQLKRYMKKFEIPLKTCKGLIGETARIRRCLLTGFFSQCARYDHTGHYVTLRDSIPFKVYKGSTVMYRKDYPKYVVFTDILQNSIRDLSVIDLDWLREIAGHYYDFGNDPKNNMQDEYEADQLGNFN</sequence>
<dbReference type="FunFam" id="3.40.50.300:FF:000578">
    <property type="entry name" value="probable ATP-dependent RNA helicase DHX35"/>
    <property type="match status" value="1"/>
</dbReference>
<dbReference type="Pfam" id="PF21010">
    <property type="entry name" value="HA2_C"/>
    <property type="match status" value="1"/>
</dbReference>
<dbReference type="InterPro" id="IPR011709">
    <property type="entry name" value="DEAD-box_helicase_OB_fold"/>
</dbReference>
<dbReference type="OrthoDB" id="10253254at2759"/>
<evidence type="ECO:0000256" key="7">
    <source>
        <dbReference type="ARBA" id="ARBA00047984"/>
    </source>
</evidence>
<dbReference type="InterPro" id="IPR001650">
    <property type="entry name" value="Helicase_C-like"/>
</dbReference>
<dbReference type="Pfam" id="PF04408">
    <property type="entry name" value="WHD_HA2"/>
    <property type="match status" value="1"/>
</dbReference>
<keyword evidence="6" id="KW-0067">ATP-binding</keyword>